<evidence type="ECO:0000313" key="2">
    <source>
        <dbReference type="EMBL" id="CAA9309859.1"/>
    </source>
</evidence>
<feature type="region of interest" description="Disordered" evidence="1">
    <location>
        <begin position="1"/>
        <end position="98"/>
    </location>
</feature>
<sequence length="98" mass="10214">DPSHGVVRPGPRRGVGRGGGVPGPRPRGAHGDPRRRGLHGLAPGQPEEPAPLPVRDDLRRRGGLPGLRRPPGAPRLRGDLLEARGRRLPGARPGAAAL</sequence>
<reference evidence="2" key="1">
    <citation type="submission" date="2020-02" db="EMBL/GenBank/DDBJ databases">
        <authorList>
            <person name="Meier V. D."/>
        </authorList>
    </citation>
    <scope>NUCLEOTIDE SEQUENCE</scope>
    <source>
        <strain evidence="2">AVDCRST_MAG48</strain>
    </source>
</reference>
<name>A0A6J4KPD0_9ACTN</name>
<feature type="compositionally biased region" description="Low complexity" evidence="1">
    <location>
        <begin position="88"/>
        <end position="98"/>
    </location>
</feature>
<feature type="non-terminal residue" evidence="2">
    <location>
        <position position="1"/>
    </location>
</feature>
<organism evidence="2">
    <name type="scientific">uncultured Friedmanniella sp</name>
    <dbReference type="NCBI Taxonomy" id="335381"/>
    <lineage>
        <taxon>Bacteria</taxon>
        <taxon>Bacillati</taxon>
        <taxon>Actinomycetota</taxon>
        <taxon>Actinomycetes</taxon>
        <taxon>Propionibacteriales</taxon>
        <taxon>Nocardioidaceae</taxon>
        <taxon>Friedmanniella</taxon>
        <taxon>environmental samples</taxon>
    </lineage>
</organism>
<proteinExistence type="predicted"/>
<feature type="compositionally biased region" description="Basic and acidic residues" evidence="1">
    <location>
        <begin position="76"/>
        <end position="85"/>
    </location>
</feature>
<gene>
    <name evidence="2" type="ORF">AVDCRST_MAG48-1965</name>
</gene>
<protein>
    <submittedName>
        <fullName evidence="2">Uncharacterized protein</fullName>
    </submittedName>
</protein>
<feature type="non-terminal residue" evidence="2">
    <location>
        <position position="98"/>
    </location>
</feature>
<dbReference type="EMBL" id="CADCTS010000286">
    <property type="protein sequence ID" value="CAA9309859.1"/>
    <property type="molecule type" value="Genomic_DNA"/>
</dbReference>
<evidence type="ECO:0000256" key="1">
    <source>
        <dbReference type="SAM" id="MobiDB-lite"/>
    </source>
</evidence>
<accession>A0A6J4KPD0</accession>
<dbReference type="AlphaFoldDB" id="A0A6J4KPD0"/>